<proteinExistence type="predicted"/>
<protein>
    <submittedName>
        <fullName evidence="2">Uncharacterized protein</fullName>
    </submittedName>
</protein>
<dbReference type="Proteomes" id="UP000655589">
    <property type="component" value="Unassembled WGS sequence"/>
</dbReference>
<gene>
    <name evidence="2" type="ORF">GCM10010102_12350</name>
</gene>
<reference evidence="2" key="1">
    <citation type="journal article" date="2014" name="Int. J. Syst. Evol. Microbiol.">
        <title>Complete genome sequence of Corynebacterium casei LMG S-19264T (=DSM 44701T), isolated from a smear-ripened cheese.</title>
        <authorList>
            <consortium name="US DOE Joint Genome Institute (JGI-PGF)"/>
            <person name="Walter F."/>
            <person name="Albersmeier A."/>
            <person name="Kalinowski J."/>
            <person name="Ruckert C."/>
        </authorList>
    </citation>
    <scope>NUCLEOTIDE SEQUENCE</scope>
    <source>
        <strain evidence="2">JCM 3051</strain>
    </source>
</reference>
<reference evidence="2" key="2">
    <citation type="submission" date="2020-09" db="EMBL/GenBank/DDBJ databases">
        <authorList>
            <person name="Sun Q."/>
            <person name="Ohkuma M."/>
        </authorList>
    </citation>
    <scope>NUCLEOTIDE SEQUENCE</scope>
    <source>
        <strain evidence="2">JCM 3051</strain>
    </source>
</reference>
<name>A0A8H9GH62_9MICO</name>
<evidence type="ECO:0000313" key="3">
    <source>
        <dbReference type="Proteomes" id="UP000655589"/>
    </source>
</evidence>
<comment type="caution">
    <text evidence="2">The sequence shown here is derived from an EMBL/GenBank/DDBJ whole genome shotgun (WGS) entry which is preliminary data.</text>
</comment>
<organism evidence="2 3">
    <name type="scientific">Promicromonospora citrea</name>
    <dbReference type="NCBI Taxonomy" id="43677"/>
    <lineage>
        <taxon>Bacteria</taxon>
        <taxon>Bacillati</taxon>
        <taxon>Actinomycetota</taxon>
        <taxon>Actinomycetes</taxon>
        <taxon>Micrococcales</taxon>
        <taxon>Promicromonosporaceae</taxon>
        <taxon>Promicromonospora</taxon>
    </lineage>
</organism>
<feature type="compositionally biased region" description="Acidic residues" evidence="1">
    <location>
        <begin position="28"/>
        <end position="54"/>
    </location>
</feature>
<dbReference type="AlphaFoldDB" id="A0A8H9GH62"/>
<dbReference type="EMBL" id="BMPT01000004">
    <property type="protein sequence ID" value="GGM18240.1"/>
    <property type="molecule type" value="Genomic_DNA"/>
</dbReference>
<keyword evidence="3" id="KW-1185">Reference proteome</keyword>
<sequence length="72" mass="7991">MVVLAARCPREGGLPSRSDQAEAALEPLPDDELDELDEPLDEPFDDEDEDDPESEPPAFTVLLVEVLRESVR</sequence>
<accession>A0A8H9GH62</accession>
<feature type="region of interest" description="Disordered" evidence="1">
    <location>
        <begin position="1"/>
        <end position="58"/>
    </location>
</feature>
<evidence type="ECO:0000313" key="2">
    <source>
        <dbReference type="EMBL" id="GGM18240.1"/>
    </source>
</evidence>
<evidence type="ECO:0000256" key="1">
    <source>
        <dbReference type="SAM" id="MobiDB-lite"/>
    </source>
</evidence>